<gene>
    <name evidence="3" type="primary">Acey_s0057.g2727</name>
    <name evidence="3" type="ORF">Y032_0057g2727</name>
</gene>
<feature type="region of interest" description="Disordered" evidence="2">
    <location>
        <begin position="1"/>
        <end position="32"/>
    </location>
</feature>
<dbReference type="STRING" id="53326.A0A016U439"/>
<feature type="coiled-coil region" evidence="1">
    <location>
        <begin position="47"/>
        <end position="95"/>
    </location>
</feature>
<keyword evidence="1" id="KW-0175">Coiled coil</keyword>
<evidence type="ECO:0000313" key="3">
    <source>
        <dbReference type="EMBL" id="EYC10029.1"/>
    </source>
</evidence>
<dbReference type="Proteomes" id="UP000024635">
    <property type="component" value="Unassembled WGS sequence"/>
</dbReference>
<organism evidence="3 4">
    <name type="scientific">Ancylostoma ceylanicum</name>
    <dbReference type="NCBI Taxonomy" id="53326"/>
    <lineage>
        <taxon>Eukaryota</taxon>
        <taxon>Metazoa</taxon>
        <taxon>Ecdysozoa</taxon>
        <taxon>Nematoda</taxon>
        <taxon>Chromadorea</taxon>
        <taxon>Rhabditida</taxon>
        <taxon>Rhabditina</taxon>
        <taxon>Rhabditomorpha</taxon>
        <taxon>Strongyloidea</taxon>
        <taxon>Ancylostomatidae</taxon>
        <taxon>Ancylostomatinae</taxon>
        <taxon>Ancylostoma</taxon>
    </lineage>
</organism>
<proteinExistence type="predicted"/>
<name>A0A016U439_9BILA</name>
<evidence type="ECO:0000256" key="2">
    <source>
        <dbReference type="SAM" id="MobiDB-lite"/>
    </source>
</evidence>
<sequence>MVSSSSRSSLVSTRQPKKNRTEETQANEKPLDRLIKVTNDARTPGYMKLVIDLMLEMKEEIQEANRRNKEQTDKVERLRNENLSLKSQLNALRTSNTLPSLTL</sequence>
<accession>A0A016U439</accession>
<evidence type="ECO:0000256" key="1">
    <source>
        <dbReference type="SAM" id="Coils"/>
    </source>
</evidence>
<protein>
    <submittedName>
        <fullName evidence="3">Uncharacterized protein</fullName>
    </submittedName>
</protein>
<dbReference type="AlphaFoldDB" id="A0A016U439"/>
<comment type="caution">
    <text evidence="3">The sequence shown here is derived from an EMBL/GenBank/DDBJ whole genome shotgun (WGS) entry which is preliminary data.</text>
</comment>
<keyword evidence="4" id="KW-1185">Reference proteome</keyword>
<reference evidence="4" key="1">
    <citation type="journal article" date="2015" name="Nat. Genet.">
        <title>The genome and transcriptome of the zoonotic hookworm Ancylostoma ceylanicum identify infection-specific gene families.</title>
        <authorList>
            <person name="Schwarz E.M."/>
            <person name="Hu Y."/>
            <person name="Antoshechkin I."/>
            <person name="Miller M.M."/>
            <person name="Sternberg P.W."/>
            <person name="Aroian R.V."/>
        </authorList>
    </citation>
    <scope>NUCLEOTIDE SEQUENCE</scope>
    <source>
        <strain evidence="4">HY135</strain>
    </source>
</reference>
<dbReference type="EMBL" id="JARK01001393">
    <property type="protein sequence ID" value="EYC10029.1"/>
    <property type="molecule type" value="Genomic_DNA"/>
</dbReference>
<evidence type="ECO:0000313" key="4">
    <source>
        <dbReference type="Proteomes" id="UP000024635"/>
    </source>
</evidence>
<feature type="compositionally biased region" description="Low complexity" evidence="2">
    <location>
        <begin position="1"/>
        <end position="12"/>
    </location>
</feature>